<sequence>MYTYTILIFTSSKTDDLDHIKLDLNDQPSSSSTAPKPIAPVVNRSIQTNKINHKLEYYLALIGSSKGVALVKLIEDLLGSSGIYVFGEILETNLSKSHPTDASYHELLMLFAYGTWKDYRNRPNELPKLNEQQTSKLKLLTILDRALYSRVSPPPLKNPPNIENFPQKIFTQRNRHDASNFFPHLLTLTHNDVVRVFMTDISYSDLLEELEITETQALEELIIDGIYSGLLDGRLDQKYLRLEVESSVGRDVKLVWNPTRLIPQREEKLDGDVEMDVNNIKEQIINPSSTNSLIELHSKLASWRESTGKVLEQLDEKIHTIRQKDQVRLDQQVAQTTTIETLAQSIYSSILSSSSTSHNHRSNHNGGGGSNRRGKERDNADPLLLSDHQMDLDDHETVRSPSKNRKRTRP</sequence>
<evidence type="ECO:0000256" key="2">
    <source>
        <dbReference type="SAM" id="MobiDB-lite"/>
    </source>
</evidence>
<evidence type="ECO:0000313" key="3">
    <source>
        <dbReference type="EMBL" id="POW12154.1"/>
    </source>
</evidence>
<name>A0A2S4VRL2_9BASI</name>
<dbReference type="AlphaFoldDB" id="A0A2S4VRL2"/>
<dbReference type="VEuPathDB" id="FungiDB:PSHT_04128"/>
<keyword evidence="4" id="KW-1185">Reference proteome</keyword>
<dbReference type="VEuPathDB" id="FungiDB:PSTT_04696"/>
<proteinExistence type="predicted"/>
<dbReference type="InterPro" id="IPR045237">
    <property type="entry name" value="COPS7/eIF3m"/>
</dbReference>
<dbReference type="PANTHER" id="PTHR15350:SF5">
    <property type="entry name" value="COP9 SIGNALOSOME COMPLEX SUBUNIT 7"/>
    <property type="match status" value="1"/>
</dbReference>
<evidence type="ECO:0000313" key="4">
    <source>
        <dbReference type="Proteomes" id="UP000239156"/>
    </source>
</evidence>
<accession>A0A2S4VRL2</accession>
<organism evidence="3 4">
    <name type="scientific">Puccinia striiformis</name>
    <dbReference type="NCBI Taxonomy" id="27350"/>
    <lineage>
        <taxon>Eukaryota</taxon>
        <taxon>Fungi</taxon>
        <taxon>Dikarya</taxon>
        <taxon>Basidiomycota</taxon>
        <taxon>Pucciniomycotina</taxon>
        <taxon>Pucciniomycetes</taxon>
        <taxon>Pucciniales</taxon>
        <taxon>Pucciniaceae</taxon>
        <taxon>Puccinia</taxon>
    </lineage>
</organism>
<dbReference type="Pfam" id="PF22061">
    <property type="entry name" value="CSN7_HB_subdom"/>
    <property type="match status" value="1"/>
</dbReference>
<evidence type="ECO:0008006" key="5">
    <source>
        <dbReference type="Google" id="ProtNLM"/>
    </source>
</evidence>
<dbReference type="Proteomes" id="UP000239156">
    <property type="component" value="Unassembled WGS sequence"/>
</dbReference>
<dbReference type="PANTHER" id="PTHR15350">
    <property type="entry name" value="COP9 SIGNALOSOME COMPLEX SUBUNIT 7/DENDRITIC CELL PROTEIN GA17"/>
    <property type="match status" value="1"/>
</dbReference>
<feature type="region of interest" description="Disordered" evidence="2">
    <location>
        <begin position="353"/>
        <end position="410"/>
    </location>
</feature>
<comment type="caution">
    <text evidence="3">The sequence shown here is derived from an EMBL/GenBank/DDBJ whole genome shotgun (WGS) entry which is preliminary data.</text>
</comment>
<reference evidence="3" key="1">
    <citation type="submission" date="2017-12" db="EMBL/GenBank/DDBJ databases">
        <title>Gene loss provides genomic basis for host adaptation in cereal stripe rust fungi.</title>
        <authorList>
            <person name="Xia C."/>
        </authorList>
    </citation>
    <scope>NUCLEOTIDE SEQUENCE [LARGE SCALE GENOMIC DNA]</scope>
    <source>
        <strain evidence="3">93-210</strain>
    </source>
</reference>
<evidence type="ECO:0000256" key="1">
    <source>
        <dbReference type="ARBA" id="ARBA00022790"/>
    </source>
</evidence>
<feature type="compositionally biased region" description="Basic and acidic residues" evidence="2">
    <location>
        <begin position="388"/>
        <end position="398"/>
    </location>
</feature>
<keyword evidence="1" id="KW-0736">Signalosome</keyword>
<gene>
    <name evidence="3" type="ORF">PSTT_04696</name>
</gene>
<dbReference type="GO" id="GO:0008180">
    <property type="term" value="C:COP9 signalosome"/>
    <property type="evidence" value="ECO:0007669"/>
    <property type="project" value="UniProtKB-KW"/>
</dbReference>
<protein>
    <recommendedName>
        <fullName evidence="5">PCI domain-containing protein</fullName>
    </recommendedName>
</protein>
<dbReference type="EMBL" id="PKSL01000033">
    <property type="protein sequence ID" value="POW12154.1"/>
    <property type="molecule type" value="Genomic_DNA"/>
</dbReference>